<name>A0A8T1V7S3_9STRA</name>
<organism evidence="2 3">
    <name type="scientific">Phytophthora pseudosyringae</name>
    <dbReference type="NCBI Taxonomy" id="221518"/>
    <lineage>
        <taxon>Eukaryota</taxon>
        <taxon>Sar</taxon>
        <taxon>Stramenopiles</taxon>
        <taxon>Oomycota</taxon>
        <taxon>Peronosporomycetes</taxon>
        <taxon>Peronosporales</taxon>
        <taxon>Peronosporaceae</taxon>
        <taxon>Phytophthora</taxon>
    </lineage>
</organism>
<feature type="non-terminal residue" evidence="2">
    <location>
        <position position="197"/>
    </location>
</feature>
<dbReference type="EMBL" id="JAGDFM010001030">
    <property type="protein sequence ID" value="KAG7375624.1"/>
    <property type="molecule type" value="Genomic_DNA"/>
</dbReference>
<sequence>MLADGQYNHPPWPRTVGHPPHKKSRRSSGLTEQNSRVKVLVLAIDEARVLHEKGGSRGVKVIRLSRRAAKEANEELEERKMMIFVVLIDSNSQIPDLEKPFATDSSSRNAKPQAMKLFAPFVLTHTMDVMLNRGRSPQHPPYDYKESVLEHDADQVWDTLVSMGRPLWHNFASSPDTDSVGETLYLAASKLLRGLGP</sequence>
<dbReference type="OrthoDB" id="128354at2759"/>
<comment type="caution">
    <text evidence="2">The sequence shown here is derived from an EMBL/GenBank/DDBJ whole genome shotgun (WGS) entry which is preliminary data.</text>
</comment>
<dbReference type="PANTHER" id="PTHR33266:SF1">
    <property type="entry name" value="F-BOX DOMAIN-CONTAINING PROTEIN"/>
    <property type="match status" value="1"/>
</dbReference>
<evidence type="ECO:0000313" key="3">
    <source>
        <dbReference type="Proteomes" id="UP000694044"/>
    </source>
</evidence>
<dbReference type="Proteomes" id="UP000694044">
    <property type="component" value="Unassembled WGS sequence"/>
</dbReference>
<accession>A0A8T1V7S3</accession>
<dbReference type="AlphaFoldDB" id="A0A8T1V7S3"/>
<evidence type="ECO:0000256" key="1">
    <source>
        <dbReference type="SAM" id="MobiDB-lite"/>
    </source>
</evidence>
<reference evidence="2" key="1">
    <citation type="submission" date="2021-02" db="EMBL/GenBank/DDBJ databases">
        <authorList>
            <person name="Palmer J.M."/>
        </authorList>
    </citation>
    <scope>NUCLEOTIDE SEQUENCE</scope>
    <source>
        <strain evidence="2">SCRP734</strain>
    </source>
</reference>
<keyword evidence="3" id="KW-1185">Reference proteome</keyword>
<dbReference type="PANTHER" id="PTHR33266">
    <property type="entry name" value="CHROMOSOME 15, WHOLE GENOME SHOTGUN SEQUENCE"/>
    <property type="match status" value="1"/>
</dbReference>
<evidence type="ECO:0000313" key="2">
    <source>
        <dbReference type="EMBL" id="KAG7375624.1"/>
    </source>
</evidence>
<protein>
    <submittedName>
        <fullName evidence="2">Uncharacterized protein</fullName>
    </submittedName>
</protein>
<feature type="region of interest" description="Disordered" evidence="1">
    <location>
        <begin position="1"/>
        <end position="32"/>
    </location>
</feature>
<proteinExistence type="predicted"/>
<gene>
    <name evidence="2" type="ORF">PHYPSEUDO_000454</name>
</gene>